<comment type="caution">
    <text evidence="1">The sequence shown here is derived from an EMBL/GenBank/DDBJ whole genome shotgun (WGS) entry which is preliminary data.</text>
</comment>
<reference evidence="1 2" key="1">
    <citation type="submission" date="2019-03" db="EMBL/GenBank/DDBJ databases">
        <title>Single cell metagenomics reveals metabolic interactions within the superorganism composed of flagellate Streblomastix strix and complex community of Bacteroidetes bacteria on its surface.</title>
        <authorList>
            <person name="Treitli S.C."/>
            <person name="Kolisko M."/>
            <person name="Husnik F."/>
            <person name="Keeling P."/>
            <person name="Hampl V."/>
        </authorList>
    </citation>
    <scope>NUCLEOTIDE SEQUENCE [LARGE SCALE GENOMIC DNA]</scope>
    <source>
        <strain evidence="1">ST1C</strain>
    </source>
</reference>
<protein>
    <submittedName>
        <fullName evidence="1">Uncharacterized protein</fullName>
    </submittedName>
</protein>
<accession>A0A5J4W2P8</accession>
<evidence type="ECO:0000313" key="1">
    <source>
        <dbReference type="EMBL" id="KAA6389264.1"/>
    </source>
</evidence>
<sequence>MSDQFTVPGMFAEQAFSTIVRLVTLQIKDNQDQDRIFAESRQELGNILKQIAEFLSQRPEFQEDLVLDVAIVDVLVKCVDLELQELRAVNAAKHEQTKSSLFNNRLEFKEFYNDANIG</sequence>
<name>A0A5J4W2P8_9EUKA</name>
<dbReference type="Proteomes" id="UP000324800">
    <property type="component" value="Unassembled WGS sequence"/>
</dbReference>
<evidence type="ECO:0000313" key="2">
    <source>
        <dbReference type="Proteomes" id="UP000324800"/>
    </source>
</evidence>
<dbReference type="AlphaFoldDB" id="A0A5J4W2P8"/>
<proteinExistence type="predicted"/>
<organism evidence="1 2">
    <name type="scientific">Streblomastix strix</name>
    <dbReference type="NCBI Taxonomy" id="222440"/>
    <lineage>
        <taxon>Eukaryota</taxon>
        <taxon>Metamonada</taxon>
        <taxon>Preaxostyla</taxon>
        <taxon>Oxymonadida</taxon>
        <taxon>Streblomastigidae</taxon>
        <taxon>Streblomastix</taxon>
    </lineage>
</organism>
<dbReference type="EMBL" id="SNRW01003654">
    <property type="protein sequence ID" value="KAA6389264.1"/>
    <property type="molecule type" value="Genomic_DNA"/>
</dbReference>
<gene>
    <name evidence="1" type="ORF">EZS28_015209</name>
</gene>